<feature type="domain" description="Carbohydrate kinase PfkB" evidence="4">
    <location>
        <begin position="198"/>
        <end position="287"/>
    </location>
</feature>
<sequence>MTHPRTDVLVVGGTGVDTIVRVPDLAVPAGDSASVPPVLDHVGHTGNGVALGLHHLGRAVEFIDFLGEDLQGRMILERYEKEGLAFSHLVSPHGTPRGVNLVDDQGRRFSFYDGRHPVDLRLPREFALPFLERARHVHMSIINHNRDLYRDLAGLDATVSTDLHDWDGENPHHLDYALNSDLVFMSAAAVRGRVDEVLAGILERGRAVLAVATDGAAGCRVLERGRDRPRHFPAVVPERPVVDANGAGDAFISGFLHRYLGGAPVAECVLAGAVAGAFTCTTAGTHTAFVDSAGLDRLAAAAADGWPGAPDGGRAERDGQPV</sequence>
<dbReference type="InterPro" id="IPR011611">
    <property type="entry name" value="PfkB_dom"/>
</dbReference>
<gene>
    <name evidence="5" type="ORF">KGD84_22195</name>
</gene>
<evidence type="ECO:0000313" key="5">
    <source>
        <dbReference type="EMBL" id="QUX21139.1"/>
    </source>
</evidence>
<organism evidence="5 6">
    <name type="scientific">Nocardiopsis changdeensis</name>
    <dbReference type="NCBI Taxonomy" id="2831969"/>
    <lineage>
        <taxon>Bacteria</taxon>
        <taxon>Bacillati</taxon>
        <taxon>Actinomycetota</taxon>
        <taxon>Actinomycetes</taxon>
        <taxon>Streptosporangiales</taxon>
        <taxon>Nocardiopsidaceae</taxon>
        <taxon>Nocardiopsis</taxon>
    </lineage>
</organism>
<name>A0ABX8BFX4_9ACTN</name>
<dbReference type="RefSeq" id="WP_220562350.1">
    <property type="nucleotide sequence ID" value="NZ_CP074133.1"/>
</dbReference>
<dbReference type="PANTHER" id="PTHR43085:SF57">
    <property type="entry name" value="CARBOHYDRATE KINASE PFKB DOMAIN-CONTAINING PROTEIN"/>
    <property type="match status" value="1"/>
</dbReference>
<proteinExistence type="inferred from homology"/>
<keyword evidence="2" id="KW-0808">Transferase</keyword>
<dbReference type="SUPFAM" id="SSF53613">
    <property type="entry name" value="Ribokinase-like"/>
    <property type="match status" value="1"/>
</dbReference>
<feature type="domain" description="Carbohydrate kinase PfkB" evidence="4">
    <location>
        <begin position="6"/>
        <end position="140"/>
    </location>
</feature>
<keyword evidence="3 5" id="KW-0418">Kinase</keyword>
<protein>
    <submittedName>
        <fullName evidence="5">Carbohydrate kinase family protein</fullName>
    </submittedName>
</protein>
<evidence type="ECO:0000259" key="4">
    <source>
        <dbReference type="Pfam" id="PF00294"/>
    </source>
</evidence>
<dbReference type="PANTHER" id="PTHR43085">
    <property type="entry name" value="HEXOKINASE FAMILY MEMBER"/>
    <property type="match status" value="1"/>
</dbReference>
<evidence type="ECO:0000313" key="6">
    <source>
        <dbReference type="Proteomes" id="UP000676079"/>
    </source>
</evidence>
<dbReference type="Pfam" id="PF00294">
    <property type="entry name" value="PfkB"/>
    <property type="match status" value="2"/>
</dbReference>
<keyword evidence="6" id="KW-1185">Reference proteome</keyword>
<evidence type="ECO:0000256" key="2">
    <source>
        <dbReference type="ARBA" id="ARBA00022679"/>
    </source>
</evidence>
<evidence type="ECO:0000256" key="3">
    <source>
        <dbReference type="ARBA" id="ARBA00022777"/>
    </source>
</evidence>
<dbReference type="Proteomes" id="UP000676079">
    <property type="component" value="Chromosome"/>
</dbReference>
<dbReference type="Gene3D" id="3.40.1190.20">
    <property type="match status" value="1"/>
</dbReference>
<dbReference type="InterPro" id="IPR029056">
    <property type="entry name" value="Ribokinase-like"/>
</dbReference>
<comment type="similarity">
    <text evidence="1">Belongs to the carbohydrate kinase PfkB family.</text>
</comment>
<dbReference type="InterPro" id="IPR050306">
    <property type="entry name" value="PfkB_Carbo_kinase"/>
</dbReference>
<evidence type="ECO:0000256" key="1">
    <source>
        <dbReference type="ARBA" id="ARBA00010688"/>
    </source>
</evidence>
<dbReference type="EMBL" id="CP074133">
    <property type="protein sequence ID" value="QUX21139.1"/>
    <property type="molecule type" value="Genomic_DNA"/>
</dbReference>
<reference evidence="5 6" key="1">
    <citation type="submission" date="2021-05" db="EMBL/GenBank/DDBJ databases">
        <title>Direct Submission.</title>
        <authorList>
            <person name="Li K."/>
            <person name="Gao J."/>
        </authorList>
    </citation>
    <scope>NUCLEOTIDE SEQUENCE [LARGE SCALE GENOMIC DNA]</scope>
    <source>
        <strain evidence="5 6">Mg02</strain>
    </source>
</reference>
<accession>A0ABX8BFX4</accession>
<dbReference type="GO" id="GO:0016301">
    <property type="term" value="F:kinase activity"/>
    <property type="evidence" value="ECO:0007669"/>
    <property type="project" value="UniProtKB-KW"/>
</dbReference>